<sequence length="853" mass="95649">MKFFTKLFKDEGEKAIKRLEPIVAHINTLEQDYVNLSDAELAGKTEEFKKRIQEGGETVDDLLPEAFAVVREGARRTLGQRHYDVQLMGGIIMHQGAIPEMRTGEGKTLVATLPTYLNALTGKGVHVVTVNDYLSRRDAVWMGQVYTFLGLSVGVINHDSSYLYDAGHLLSDEARDETGSFRVFYEFLRPSTRQESYRADITYGTNNEFGFDYLRDNIVYDAKDIRQREYNFAIVDEIDSILIDEARTPLIISAPAQESESLYGTFAAIAAKLSEGDDYTIDEKLKATQITDAGITKAEKLLGIENIYTEKGIKYVHHLETAVRAKALFVKDREYVVREGEVVIVDEFTGRLQPGRRWSEGLHQAIEAKEGVKVQQESRTMASITFQNYFKLYDKLAGMTGTAETSSEEFLKIYGLDVIPVPSNRPSARIDLNDLIFQTEKGKFTAVARRVKEAHAKGQPVLIGTVSIERNELLSAFLTREGIPHEVLNAKNHEREGEIIAQAGRLGSVVIATNMAGRGVDIKLGGNPATEEEYEAVKAAGGLLVIGTERHDARRIDNQLRGRAGRQGDPGETQFFVSLEDSLMRIFASDAIKTMMGRFGIPEDEPIENRMITKALETAQTKIEGFNFDARKHVLQYDNVISLHRKTMYARRRKLLVGTEAEVKEYFDHLLDASIAVPSEEWGEEVEDGASETEDIRAARDEKINAIGEAAFYDVVRRLALQTNDMFWVDHLELMDYARSSVNLRAYGQRDPLVEYKREGLRLYKEMEEGIQSQILSMIPRIQVDAFVQAEAELKQVEKSMTLAGGANTGSETPAHVHTSTTPKNEEGEKIGRNDPCFCGSGKKYKKCHGQDS</sequence>
<keyword evidence="14 15" id="KW-0472">Membrane</keyword>
<feature type="compositionally biased region" description="Basic and acidic residues" evidence="17">
    <location>
        <begin position="824"/>
        <end position="833"/>
    </location>
</feature>
<proteinExistence type="inferred from homology"/>
<keyword evidence="11 15" id="KW-0653">Protein transport</keyword>
<dbReference type="SUPFAM" id="SSF81767">
    <property type="entry name" value="Pre-protein crosslinking domain of SecA"/>
    <property type="match status" value="1"/>
</dbReference>
<dbReference type="InterPro" id="IPR044722">
    <property type="entry name" value="SecA_SF2_C"/>
</dbReference>
<dbReference type="SMART" id="SM00957">
    <property type="entry name" value="SecA_DEAD"/>
    <property type="match status" value="1"/>
</dbReference>
<feature type="domain" description="Helicase ATP-binding" evidence="18">
    <location>
        <begin position="88"/>
        <end position="274"/>
    </location>
</feature>
<evidence type="ECO:0000256" key="10">
    <source>
        <dbReference type="ARBA" id="ARBA00022840"/>
    </source>
</evidence>
<dbReference type="GO" id="GO:0006605">
    <property type="term" value="P:protein targeting"/>
    <property type="evidence" value="ECO:0007669"/>
    <property type="project" value="UniProtKB-UniRule"/>
</dbReference>
<dbReference type="InterPro" id="IPR011130">
    <property type="entry name" value="SecA_preprotein_X-link_dom"/>
</dbReference>
<dbReference type="HAMAP" id="MF_01382">
    <property type="entry name" value="SecA"/>
    <property type="match status" value="1"/>
</dbReference>
<dbReference type="Pfam" id="PF07517">
    <property type="entry name" value="SecA_DEAD"/>
    <property type="match status" value="1"/>
</dbReference>
<dbReference type="AlphaFoldDB" id="A0A1G2DWX7"/>
<evidence type="ECO:0000256" key="2">
    <source>
        <dbReference type="ARBA" id="ARBA00004170"/>
    </source>
</evidence>
<feature type="compositionally biased region" description="Basic residues" evidence="17">
    <location>
        <begin position="843"/>
        <end position="853"/>
    </location>
</feature>
<organism evidence="21 22">
    <name type="scientific">Candidatus Lloydbacteria bacterium RIFOXYC12_FULL_46_25</name>
    <dbReference type="NCBI Taxonomy" id="1798670"/>
    <lineage>
        <taxon>Bacteria</taxon>
        <taxon>Candidatus Lloydiibacteriota</taxon>
    </lineage>
</organism>
<dbReference type="Proteomes" id="UP000178106">
    <property type="component" value="Unassembled WGS sequence"/>
</dbReference>
<gene>
    <name evidence="15" type="primary">secA</name>
    <name evidence="21" type="ORF">A2494_02100</name>
</gene>
<comment type="caution">
    <text evidence="21">The sequence shown here is derived from an EMBL/GenBank/DDBJ whole genome shotgun (WGS) entry which is preliminary data.</text>
</comment>
<feature type="domain" description="Helicase C-terminal" evidence="19">
    <location>
        <begin position="431"/>
        <end position="634"/>
    </location>
</feature>
<evidence type="ECO:0000256" key="9">
    <source>
        <dbReference type="ARBA" id="ARBA00022833"/>
    </source>
</evidence>
<comment type="cofactor">
    <cofactor evidence="1">
        <name>Zn(2+)</name>
        <dbReference type="ChEBI" id="CHEBI:29105"/>
    </cofactor>
</comment>
<dbReference type="Gene3D" id="3.90.1440.10">
    <property type="entry name" value="SecA, preprotein cross-linking domain"/>
    <property type="match status" value="1"/>
</dbReference>
<dbReference type="GO" id="GO:0008564">
    <property type="term" value="F:protein-exporting ATPase activity"/>
    <property type="evidence" value="ECO:0007669"/>
    <property type="project" value="UniProtKB-EC"/>
</dbReference>
<dbReference type="EC" id="7.4.2.8" evidence="15"/>
<evidence type="ECO:0000256" key="16">
    <source>
        <dbReference type="RuleBase" id="RU003874"/>
    </source>
</evidence>
<dbReference type="SUPFAM" id="SSF52540">
    <property type="entry name" value="P-loop containing nucleoside triphosphate hydrolases"/>
    <property type="match status" value="2"/>
</dbReference>
<dbReference type="SMART" id="SM00490">
    <property type="entry name" value="HELICc"/>
    <property type="match status" value="1"/>
</dbReference>
<evidence type="ECO:0000256" key="6">
    <source>
        <dbReference type="ARBA" id="ARBA00022490"/>
    </source>
</evidence>
<dbReference type="GO" id="GO:0017038">
    <property type="term" value="P:protein import"/>
    <property type="evidence" value="ECO:0007669"/>
    <property type="project" value="InterPro"/>
</dbReference>
<dbReference type="PROSITE" id="PS51192">
    <property type="entry name" value="HELICASE_ATP_BIND_1"/>
    <property type="match status" value="1"/>
</dbReference>
<dbReference type="InterPro" id="IPR027417">
    <property type="entry name" value="P-loop_NTPase"/>
</dbReference>
<feature type="binding site" evidence="15">
    <location>
        <position position="86"/>
    </location>
    <ligand>
        <name>ATP</name>
        <dbReference type="ChEBI" id="CHEBI:30616"/>
    </ligand>
</feature>
<feature type="region of interest" description="Disordered" evidence="17">
    <location>
        <begin position="806"/>
        <end position="853"/>
    </location>
</feature>
<dbReference type="PRINTS" id="PR00906">
    <property type="entry name" value="SECA"/>
</dbReference>
<dbReference type="InterPro" id="IPR004027">
    <property type="entry name" value="SEC_C_motif"/>
</dbReference>
<keyword evidence="5 15" id="KW-1003">Cell membrane</keyword>
<evidence type="ECO:0000259" key="20">
    <source>
        <dbReference type="PROSITE" id="PS51196"/>
    </source>
</evidence>
<keyword evidence="10 15" id="KW-0067">ATP-binding</keyword>
<reference evidence="21 22" key="1">
    <citation type="journal article" date="2016" name="Nat. Commun.">
        <title>Thousands of microbial genomes shed light on interconnected biogeochemical processes in an aquifer system.</title>
        <authorList>
            <person name="Anantharaman K."/>
            <person name="Brown C.T."/>
            <person name="Hug L.A."/>
            <person name="Sharon I."/>
            <person name="Castelle C.J."/>
            <person name="Probst A.J."/>
            <person name="Thomas B.C."/>
            <person name="Singh A."/>
            <person name="Wilkins M.J."/>
            <person name="Karaoz U."/>
            <person name="Brodie E.L."/>
            <person name="Williams K.H."/>
            <person name="Hubbard S.S."/>
            <person name="Banfield J.F."/>
        </authorList>
    </citation>
    <scope>NUCLEOTIDE SEQUENCE [LARGE SCALE GENOMIC DNA]</scope>
</reference>
<dbReference type="Gene3D" id="3.40.50.300">
    <property type="entry name" value="P-loop containing nucleotide triphosphate hydrolases"/>
    <property type="match status" value="3"/>
</dbReference>
<dbReference type="InterPro" id="IPR014001">
    <property type="entry name" value="Helicase_ATP-bd"/>
</dbReference>
<dbReference type="InterPro" id="IPR001650">
    <property type="entry name" value="Helicase_C-like"/>
</dbReference>
<dbReference type="Pfam" id="PF02810">
    <property type="entry name" value="SEC-C"/>
    <property type="match status" value="1"/>
</dbReference>
<evidence type="ECO:0000256" key="8">
    <source>
        <dbReference type="ARBA" id="ARBA00022741"/>
    </source>
</evidence>
<dbReference type="CDD" id="cd18803">
    <property type="entry name" value="SF2_C_secA"/>
    <property type="match status" value="1"/>
</dbReference>
<dbReference type="GO" id="GO:0031522">
    <property type="term" value="C:cell envelope Sec protein transport complex"/>
    <property type="evidence" value="ECO:0007669"/>
    <property type="project" value="UniProtKB-ARBA"/>
</dbReference>
<keyword evidence="9" id="KW-0862">Zinc</keyword>
<evidence type="ECO:0000256" key="13">
    <source>
        <dbReference type="ARBA" id="ARBA00023010"/>
    </source>
</evidence>
<dbReference type="NCBIfam" id="TIGR00963">
    <property type="entry name" value="secA"/>
    <property type="match status" value="1"/>
</dbReference>
<keyword evidence="13 15" id="KW-0811">Translocation</keyword>
<dbReference type="Gene3D" id="1.10.3060.10">
    <property type="entry name" value="Helical scaffold and wing domains of SecA"/>
    <property type="match status" value="2"/>
</dbReference>
<dbReference type="InterPro" id="IPR014018">
    <property type="entry name" value="SecA_motor_DEAD"/>
</dbReference>
<keyword evidence="4 15" id="KW-0813">Transport</keyword>
<evidence type="ECO:0000256" key="14">
    <source>
        <dbReference type="ARBA" id="ARBA00023136"/>
    </source>
</evidence>
<evidence type="ECO:0000259" key="19">
    <source>
        <dbReference type="PROSITE" id="PS51194"/>
    </source>
</evidence>
<dbReference type="GO" id="GO:0005524">
    <property type="term" value="F:ATP binding"/>
    <property type="evidence" value="ECO:0007669"/>
    <property type="project" value="UniProtKB-UniRule"/>
</dbReference>
<dbReference type="PROSITE" id="PS01312">
    <property type="entry name" value="SECA"/>
    <property type="match status" value="1"/>
</dbReference>
<feature type="binding site" evidence="15">
    <location>
        <position position="521"/>
    </location>
    <ligand>
        <name>ATP</name>
        <dbReference type="ChEBI" id="CHEBI:30616"/>
    </ligand>
</feature>
<comment type="function">
    <text evidence="15">Part of the Sec protein translocase complex. Interacts with the SecYEG preprotein conducting channel. Has a central role in coupling the hydrolysis of ATP to the transfer of proteins into and across the cell membrane, serving as an ATP-driven molecular motor driving the stepwise translocation of polypeptide chains across the membrane.</text>
</comment>
<evidence type="ECO:0000256" key="15">
    <source>
        <dbReference type="HAMAP-Rule" id="MF_01382"/>
    </source>
</evidence>
<evidence type="ECO:0000256" key="4">
    <source>
        <dbReference type="ARBA" id="ARBA00022448"/>
    </source>
</evidence>
<name>A0A1G2DWX7_9BACT</name>
<dbReference type="Pfam" id="PF21090">
    <property type="entry name" value="P-loop_SecA"/>
    <property type="match status" value="1"/>
</dbReference>
<evidence type="ECO:0000313" key="21">
    <source>
        <dbReference type="EMBL" id="OGZ17872.1"/>
    </source>
</evidence>
<feature type="binding site" evidence="15">
    <location>
        <begin position="104"/>
        <end position="108"/>
    </location>
    <ligand>
        <name>ATP</name>
        <dbReference type="ChEBI" id="CHEBI:30616"/>
    </ligand>
</feature>
<evidence type="ECO:0000256" key="5">
    <source>
        <dbReference type="ARBA" id="ARBA00022475"/>
    </source>
</evidence>
<dbReference type="InterPro" id="IPR020937">
    <property type="entry name" value="SecA_CS"/>
</dbReference>
<evidence type="ECO:0000256" key="11">
    <source>
        <dbReference type="ARBA" id="ARBA00022927"/>
    </source>
</evidence>
<dbReference type="GO" id="GO:0005829">
    <property type="term" value="C:cytosol"/>
    <property type="evidence" value="ECO:0007669"/>
    <property type="project" value="TreeGrafter"/>
</dbReference>
<dbReference type="Pfam" id="PF01043">
    <property type="entry name" value="SecA_PP_bind"/>
    <property type="match status" value="1"/>
</dbReference>
<keyword evidence="12 15" id="KW-1278">Translocase</keyword>
<dbReference type="InterPro" id="IPR036266">
    <property type="entry name" value="SecA_Wing/Scaffold_sf"/>
</dbReference>
<evidence type="ECO:0000256" key="3">
    <source>
        <dbReference type="ARBA" id="ARBA00007650"/>
    </source>
</evidence>
<comment type="subcellular location">
    <subcellularLocation>
        <location evidence="15">Cell membrane</location>
        <topology evidence="15">Peripheral membrane protein</topology>
        <orientation evidence="15">Cytoplasmic side</orientation>
    </subcellularLocation>
    <subcellularLocation>
        <location evidence="15">Cytoplasm</location>
    </subcellularLocation>
    <subcellularLocation>
        <location evidence="2">Membrane</location>
        <topology evidence="2">Peripheral membrane protein</topology>
    </subcellularLocation>
    <text evidence="15">Distribution is 50-50.</text>
</comment>
<protein>
    <recommendedName>
        <fullName evidence="15 16">Protein translocase subunit SecA</fullName>
        <ecNumber evidence="15">7.4.2.8</ecNumber>
    </recommendedName>
</protein>
<evidence type="ECO:0000256" key="7">
    <source>
        <dbReference type="ARBA" id="ARBA00022723"/>
    </source>
</evidence>
<dbReference type="InterPro" id="IPR011116">
    <property type="entry name" value="SecA_Wing/Scaffold"/>
</dbReference>
<dbReference type="NCBIfam" id="NF009538">
    <property type="entry name" value="PRK12904.1"/>
    <property type="match status" value="1"/>
</dbReference>
<dbReference type="InterPro" id="IPR011115">
    <property type="entry name" value="SecA_DEAD"/>
</dbReference>
<comment type="catalytic activity">
    <reaction evidence="15">
        <text>ATP + H2O + cellular proteinSide 1 = ADP + phosphate + cellular proteinSide 2.</text>
        <dbReference type="EC" id="7.4.2.8"/>
    </reaction>
</comment>
<dbReference type="PANTHER" id="PTHR30612">
    <property type="entry name" value="SECA INNER MEMBRANE COMPONENT OF SEC PROTEIN SECRETION SYSTEM"/>
    <property type="match status" value="1"/>
</dbReference>
<dbReference type="EMBL" id="MHLU01000118">
    <property type="protein sequence ID" value="OGZ17872.1"/>
    <property type="molecule type" value="Genomic_DNA"/>
</dbReference>
<dbReference type="PROSITE" id="PS51196">
    <property type="entry name" value="SECA_MOTOR_DEAD"/>
    <property type="match status" value="1"/>
</dbReference>
<evidence type="ECO:0000256" key="17">
    <source>
        <dbReference type="SAM" id="MobiDB-lite"/>
    </source>
</evidence>
<dbReference type="Pfam" id="PF07516">
    <property type="entry name" value="SecA_SW"/>
    <property type="match status" value="1"/>
</dbReference>
<dbReference type="PANTHER" id="PTHR30612:SF0">
    <property type="entry name" value="CHLOROPLAST PROTEIN-TRANSPORTING ATPASE"/>
    <property type="match status" value="1"/>
</dbReference>
<dbReference type="GO" id="GO:0005886">
    <property type="term" value="C:plasma membrane"/>
    <property type="evidence" value="ECO:0007669"/>
    <property type="project" value="UniProtKB-SubCell"/>
</dbReference>
<feature type="domain" description="SecA family profile" evidence="20">
    <location>
        <begin position="1"/>
        <end position="608"/>
    </location>
</feature>
<evidence type="ECO:0000313" key="22">
    <source>
        <dbReference type="Proteomes" id="UP000178106"/>
    </source>
</evidence>
<dbReference type="GO" id="GO:0043952">
    <property type="term" value="P:protein transport by the Sec complex"/>
    <property type="evidence" value="ECO:0007669"/>
    <property type="project" value="TreeGrafter"/>
</dbReference>
<evidence type="ECO:0000259" key="18">
    <source>
        <dbReference type="PROSITE" id="PS51192"/>
    </source>
</evidence>
<dbReference type="FunFam" id="3.40.50.300:FF:000113">
    <property type="entry name" value="Preprotein translocase subunit SecA"/>
    <property type="match status" value="1"/>
</dbReference>
<dbReference type="CDD" id="cd17928">
    <property type="entry name" value="DEXDc_SecA"/>
    <property type="match status" value="1"/>
</dbReference>
<dbReference type="GO" id="GO:0046872">
    <property type="term" value="F:metal ion binding"/>
    <property type="evidence" value="ECO:0007669"/>
    <property type="project" value="UniProtKB-KW"/>
</dbReference>
<comment type="similarity">
    <text evidence="3 15 16">Belongs to the SecA family.</text>
</comment>
<keyword evidence="6 15" id="KW-0963">Cytoplasm</keyword>
<dbReference type="InterPro" id="IPR036670">
    <property type="entry name" value="SecA_X-link_sf"/>
</dbReference>
<accession>A0A1G2DWX7</accession>
<dbReference type="SMART" id="SM00958">
    <property type="entry name" value="SecA_PP_bind"/>
    <property type="match status" value="1"/>
</dbReference>
<dbReference type="SUPFAM" id="SSF81886">
    <property type="entry name" value="Helical scaffold and wing domains of SecA"/>
    <property type="match status" value="1"/>
</dbReference>
<dbReference type="FunFam" id="3.90.1440.10:FF:000002">
    <property type="entry name" value="Protein translocase subunit SecA"/>
    <property type="match status" value="1"/>
</dbReference>
<evidence type="ECO:0000256" key="12">
    <source>
        <dbReference type="ARBA" id="ARBA00022967"/>
    </source>
</evidence>
<dbReference type="InterPro" id="IPR000185">
    <property type="entry name" value="SecA"/>
</dbReference>
<evidence type="ECO:0000256" key="1">
    <source>
        <dbReference type="ARBA" id="ARBA00001947"/>
    </source>
</evidence>
<dbReference type="PROSITE" id="PS51194">
    <property type="entry name" value="HELICASE_CTER"/>
    <property type="match status" value="1"/>
</dbReference>
<keyword evidence="7" id="KW-0479">Metal-binding</keyword>
<dbReference type="GO" id="GO:0065002">
    <property type="term" value="P:intracellular protein transmembrane transport"/>
    <property type="evidence" value="ECO:0007669"/>
    <property type="project" value="UniProtKB-UniRule"/>
</dbReference>
<comment type="subunit">
    <text evidence="15">Monomer and homodimer. Part of the essential Sec protein translocation apparatus which comprises SecA, SecYEG and auxiliary proteins SecDF. Other proteins may also be involved.</text>
</comment>
<keyword evidence="8 15" id="KW-0547">Nucleotide-binding</keyword>